<dbReference type="PANTHER" id="PTHR30204">
    <property type="entry name" value="REDOX-CYCLING DRUG-SENSING TRANSCRIPTIONAL ACTIVATOR SOXR"/>
    <property type="match status" value="1"/>
</dbReference>
<dbReference type="InterPro" id="IPR047057">
    <property type="entry name" value="MerR_fam"/>
</dbReference>
<organism evidence="3 4">
    <name type="scientific">Phytohabitans flavus</name>
    <dbReference type="NCBI Taxonomy" id="1076124"/>
    <lineage>
        <taxon>Bacteria</taxon>
        <taxon>Bacillati</taxon>
        <taxon>Actinomycetota</taxon>
        <taxon>Actinomycetes</taxon>
        <taxon>Micromonosporales</taxon>
        <taxon>Micromonosporaceae</taxon>
    </lineage>
</organism>
<accession>A0A6F8XUH6</accession>
<feature type="domain" description="HTH merR-type" evidence="2">
    <location>
        <begin position="8"/>
        <end position="77"/>
    </location>
</feature>
<dbReference type="KEGG" id="pfla:Pflav_039040"/>
<evidence type="ECO:0000259" key="2">
    <source>
        <dbReference type="PROSITE" id="PS50937"/>
    </source>
</evidence>
<dbReference type="SUPFAM" id="SSF46955">
    <property type="entry name" value="Putative DNA-binding domain"/>
    <property type="match status" value="1"/>
</dbReference>
<dbReference type="GO" id="GO:0031419">
    <property type="term" value="F:cobalamin binding"/>
    <property type="evidence" value="ECO:0007669"/>
    <property type="project" value="InterPro"/>
</dbReference>
<dbReference type="GO" id="GO:0003700">
    <property type="term" value="F:DNA-binding transcription factor activity"/>
    <property type="evidence" value="ECO:0007669"/>
    <property type="project" value="InterPro"/>
</dbReference>
<reference evidence="3 4" key="2">
    <citation type="submission" date="2020-03" db="EMBL/GenBank/DDBJ databases">
        <authorList>
            <person name="Ichikawa N."/>
            <person name="Kimura A."/>
            <person name="Kitahashi Y."/>
            <person name="Uohara A."/>
        </authorList>
    </citation>
    <scope>NUCLEOTIDE SEQUENCE [LARGE SCALE GENOMIC DNA]</scope>
    <source>
        <strain evidence="3 4">NBRC 107702</strain>
    </source>
</reference>
<dbReference type="SUPFAM" id="SSF52242">
    <property type="entry name" value="Cobalamin (vitamin B12)-binding domain"/>
    <property type="match status" value="1"/>
</dbReference>
<keyword evidence="1" id="KW-0238">DNA-binding</keyword>
<dbReference type="SMART" id="SM00422">
    <property type="entry name" value="HTH_MERR"/>
    <property type="match status" value="1"/>
</dbReference>
<evidence type="ECO:0000313" key="4">
    <source>
        <dbReference type="Proteomes" id="UP000502508"/>
    </source>
</evidence>
<protein>
    <submittedName>
        <fullName evidence="3">Transcriptional regulator</fullName>
    </submittedName>
</protein>
<evidence type="ECO:0000256" key="1">
    <source>
        <dbReference type="ARBA" id="ARBA00023125"/>
    </source>
</evidence>
<dbReference type="Pfam" id="PF02607">
    <property type="entry name" value="B12-binding_2"/>
    <property type="match status" value="1"/>
</dbReference>
<gene>
    <name evidence="3" type="ORF">Pflav_039040</name>
</gene>
<dbReference type="InterPro" id="IPR009061">
    <property type="entry name" value="DNA-bd_dom_put_sf"/>
</dbReference>
<proteinExistence type="predicted"/>
<dbReference type="Gene3D" id="1.10.1660.10">
    <property type="match status" value="1"/>
</dbReference>
<name>A0A6F8XUH6_9ACTN</name>
<dbReference type="PANTHER" id="PTHR30204:SF97">
    <property type="entry name" value="MERR FAMILY REGULATORY PROTEIN"/>
    <property type="match status" value="1"/>
</dbReference>
<dbReference type="GO" id="GO:0003677">
    <property type="term" value="F:DNA binding"/>
    <property type="evidence" value="ECO:0007669"/>
    <property type="project" value="UniProtKB-KW"/>
</dbReference>
<dbReference type="InterPro" id="IPR003759">
    <property type="entry name" value="Cbl-bd_cap"/>
</dbReference>
<dbReference type="InterPro" id="IPR000551">
    <property type="entry name" value="MerR-type_HTH_dom"/>
</dbReference>
<dbReference type="Pfam" id="PF13411">
    <property type="entry name" value="MerR_1"/>
    <property type="match status" value="1"/>
</dbReference>
<dbReference type="Gene3D" id="3.40.50.280">
    <property type="entry name" value="Cobalamin-binding domain"/>
    <property type="match status" value="1"/>
</dbReference>
<sequence>MGTVAEDGLSAGEVARRLGVAVTTLRSWHRRYGLGPDQHEARHHRRYTGEDLSRLEVMCRLTGEGMPAAEAARAALAVHPLDVSERPAAAGIPSARAGGGNTIPVGGAGPEARGLARAAMRLDVATMSSVITRMIRERGVVHTWDHLLRPVLAGVGERHAASGALVEVEHLLSRTASDALAAVPRPAGAPAPRTLLACAEEEQHSLPVEALAAALAERGHRSLLLGARVPPRALAAVVGRLGPTVVVLWSHAPSTADPTQLNSLRGTPLVAAAGPGWPRAGLPPAIARPTSLDEALALVLRWLPSPT</sequence>
<dbReference type="Gene3D" id="1.10.1240.10">
    <property type="entry name" value="Methionine synthase domain"/>
    <property type="match status" value="1"/>
</dbReference>
<dbReference type="AlphaFoldDB" id="A0A6F8XUH6"/>
<dbReference type="EMBL" id="AP022870">
    <property type="protein sequence ID" value="BCB77494.1"/>
    <property type="molecule type" value="Genomic_DNA"/>
</dbReference>
<dbReference type="InterPro" id="IPR036594">
    <property type="entry name" value="Meth_synthase_dom"/>
</dbReference>
<dbReference type="InterPro" id="IPR036724">
    <property type="entry name" value="Cobalamin-bd_sf"/>
</dbReference>
<keyword evidence="4" id="KW-1185">Reference proteome</keyword>
<dbReference type="PROSITE" id="PS50937">
    <property type="entry name" value="HTH_MERR_2"/>
    <property type="match status" value="1"/>
</dbReference>
<reference evidence="3 4" key="1">
    <citation type="submission" date="2020-03" db="EMBL/GenBank/DDBJ databases">
        <title>Whole genome shotgun sequence of Phytohabitans flavus NBRC 107702.</title>
        <authorList>
            <person name="Komaki H."/>
            <person name="Tamura T."/>
        </authorList>
    </citation>
    <scope>NUCLEOTIDE SEQUENCE [LARGE SCALE GENOMIC DNA]</scope>
    <source>
        <strain evidence="3 4">NBRC 107702</strain>
    </source>
</reference>
<evidence type="ECO:0000313" key="3">
    <source>
        <dbReference type="EMBL" id="BCB77494.1"/>
    </source>
</evidence>
<dbReference type="Proteomes" id="UP000502508">
    <property type="component" value="Chromosome"/>
</dbReference>
<dbReference type="GO" id="GO:0046872">
    <property type="term" value="F:metal ion binding"/>
    <property type="evidence" value="ECO:0007669"/>
    <property type="project" value="InterPro"/>
</dbReference>